<dbReference type="Proteomes" id="UP001334732">
    <property type="component" value="Chromosome"/>
</dbReference>
<evidence type="ECO:0000313" key="2">
    <source>
        <dbReference type="EMBL" id="WRS39441.1"/>
    </source>
</evidence>
<dbReference type="EMBL" id="CP141769">
    <property type="protein sequence ID" value="WRS39441.1"/>
    <property type="molecule type" value="Genomic_DNA"/>
</dbReference>
<dbReference type="RefSeq" id="WP_324779972.1">
    <property type="nucleotide sequence ID" value="NZ_CP141769.1"/>
</dbReference>
<dbReference type="PROSITE" id="PS51257">
    <property type="entry name" value="PROKAR_LIPOPROTEIN"/>
    <property type="match status" value="1"/>
</dbReference>
<name>A0ABZ1CJM2_9PROT</name>
<reference evidence="2 3" key="1">
    <citation type="submission" date="2023-12" db="EMBL/GenBank/DDBJ databases">
        <title>Thiobacillus sedimentum sp. nov., a chemolithoautotrophic sulfur-oxidizing bacterium isolated from freshwater sediment.</title>
        <authorList>
            <person name="Luo J."/>
            <person name="Dai C."/>
        </authorList>
    </citation>
    <scope>NUCLEOTIDE SEQUENCE [LARGE SCALE GENOMIC DNA]</scope>
    <source>
        <strain evidence="2 3">SCUT-2</strain>
    </source>
</reference>
<organism evidence="2 3">
    <name type="scientific">Thiobacillus sedimenti</name>
    <dbReference type="NCBI Taxonomy" id="3110231"/>
    <lineage>
        <taxon>Bacteria</taxon>
        <taxon>Pseudomonadati</taxon>
        <taxon>Pseudomonadota</taxon>
        <taxon>Betaproteobacteria</taxon>
        <taxon>Nitrosomonadales</taxon>
        <taxon>Thiobacillaceae</taxon>
        <taxon>Thiobacillus</taxon>
    </lineage>
</organism>
<evidence type="ECO:0000313" key="3">
    <source>
        <dbReference type="Proteomes" id="UP001334732"/>
    </source>
</evidence>
<feature type="signal peptide" evidence="1">
    <location>
        <begin position="1"/>
        <end position="23"/>
    </location>
</feature>
<evidence type="ECO:0008006" key="4">
    <source>
        <dbReference type="Google" id="ProtNLM"/>
    </source>
</evidence>
<accession>A0ABZ1CJM2</accession>
<protein>
    <recommendedName>
        <fullName evidence="4">DUF2946 domain-containing protein</fullName>
    </recommendedName>
</protein>
<evidence type="ECO:0000256" key="1">
    <source>
        <dbReference type="SAM" id="SignalP"/>
    </source>
</evidence>
<keyword evidence="1" id="KW-0732">Signal</keyword>
<gene>
    <name evidence="2" type="ORF">VA613_00820</name>
</gene>
<keyword evidence="3" id="KW-1185">Reference proteome</keyword>
<sequence length="129" mass="13706">MRARLQRFLLSLLMLTLPMQAMAYVAMQACVLSEPDASMQTTHSMAMAGDAMASCHEMADAESLPAQHPSTQHDCKFCAACGLASALPADVAVRMPVIPMPQAFSPQPAAAFSGFFPDGPERPPRAVLA</sequence>
<feature type="chain" id="PRO_5045938222" description="DUF2946 domain-containing protein" evidence="1">
    <location>
        <begin position="24"/>
        <end position="129"/>
    </location>
</feature>
<proteinExistence type="predicted"/>